<dbReference type="InterPro" id="IPR018657">
    <property type="entry name" value="LarA-like_N"/>
</dbReference>
<dbReference type="Gene3D" id="3.40.50.11440">
    <property type="match status" value="1"/>
</dbReference>
<name>A0ABT9VN48_9BACI</name>
<comment type="caution">
    <text evidence="2">The sequence shown here is derived from an EMBL/GenBank/DDBJ whole genome shotgun (WGS) entry which is preliminary data.</text>
</comment>
<dbReference type="Pfam" id="PF09861">
    <property type="entry name" value="Lar_N"/>
    <property type="match status" value="1"/>
</dbReference>
<gene>
    <name evidence="2" type="ORF">J2S06_001474</name>
</gene>
<protein>
    <recommendedName>
        <fullName evidence="1">LarA-like N-terminal domain-containing protein</fullName>
    </recommendedName>
</protein>
<organism evidence="2 3">
    <name type="scientific">Aeribacillus alveayuensis</name>
    <dbReference type="NCBI Taxonomy" id="279215"/>
    <lineage>
        <taxon>Bacteria</taxon>
        <taxon>Bacillati</taxon>
        <taxon>Bacillota</taxon>
        <taxon>Bacilli</taxon>
        <taxon>Bacillales</taxon>
        <taxon>Bacillaceae</taxon>
        <taxon>Aeribacillus</taxon>
    </lineage>
</organism>
<sequence>MGFPKIIKIKQNFPDHQLQDIRATVFAELEKEEIRTKIQPQMKIAITAGSRGIANIADIIKYTVEKLKSFGAEPFIVPAMGSHGGATAEGQKGVLHSLGITEEYIDAPIKSSMEVVQIDKTDDGLPVYMDKIAHSADGVIVMGRIKAHTDFKADIESGILKMASIGLGKHKQAQAIHTFGVYGIRDLMPKVGEKVIHSGKVLFGIGIVEDAHEHTAVIEAIPPEKIVDREKALLQLSKTYMPSLPVSDIDILYVDEIGKNFSGTGMDTNIIGRIRILGVEEPKSPNIKYIIAGDVSEASHGNALGIGLADLTTERLFKKINREAMNENVITSSFLARASIPIVLKNDREALKAAMRANWGVRDEDTRFVRITNTLEIQTLYVSESLLDEVKKLDYVEIVGDLKEIQFDEHGNFVD</sequence>
<proteinExistence type="predicted"/>
<evidence type="ECO:0000313" key="2">
    <source>
        <dbReference type="EMBL" id="MDQ0162397.1"/>
    </source>
</evidence>
<dbReference type="RefSeq" id="WP_044895264.1">
    <property type="nucleotide sequence ID" value="NZ_JAUSTR010000004.1"/>
</dbReference>
<dbReference type="EMBL" id="JAUSTR010000004">
    <property type="protein sequence ID" value="MDQ0162397.1"/>
    <property type="molecule type" value="Genomic_DNA"/>
</dbReference>
<reference evidence="2 3" key="1">
    <citation type="submission" date="2023-07" db="EMBL/GenBank/DDBJ databases">
        <title>Genomic Encyclopedia of Type Strains, Phase IV (KMG-IV): sequencing the most valuable type-strain genomes for metagenomic binning, comparative biology and taxonomic classification.</title>
        <authorList>
            <person name="Goeker M."/>
        </authorList>
    </citation>
    <scope>NUCLEOTIDE SEQUENCE [LARGE SCALE GENOMIC DNA]</scope>
    <source>
        <strain evidence="2 3">DSM 19092</strain>
    </source>
</reference>
<evidence type="ECO:0000259" key="1">
    <source>
        <dbReference type="Pfam" id="PF09861"/>
    </source>
</evidence>
<accession>A0ABT9VN48</accession>
<feature type="domain" description="LarA-like N-terminal" evidence="1">
    <location>
        <begin position="20"/>
        <end position="177"/>
    </location>
</feature>
<dbReference type="Proteomes" id="UP001225646">
    <property type="component" value="Unassembled WGS sequence"/>
</dbReference>
<keyword evidence="3" id="KW-1185">Reference proteome</keyword>
<evidence type="ECO:0000313" key="3">
    <source>
        <dbReference type="Proteomes" id="UP001225646"/>
    </source>
</evidence>